<dbReference type="EMBL" id="JACCBJ010000001">
    <property type="protein sequence ID" value="NYD75040.1"/>
    <property type="molecule type" value="Genomic_DNA"/>
</dbReference>
<dbReference type="PROSITE" id="PS50271">
    <property type="entry name" value="ZF_UBP"/>
    <property type="match status" value="1"/>
</dbReference>
<evidence type="ECO:0000256" key="1">
    <source>
        <dbReference type="SAM" id="MobiDB-lite"/>
    </source>
</evidence>
<sequence>MTDHASTHPIDPSVPPSGPGCVECTQTGSWWLHLRRCAACGHIGCCDDSLNTHATKHAEATGHPIIRSYEPGEDWFWDYRRQAFVGGPTLAPPLSHPEDQGVPGPVQRVPHDWERQLQQRG</sequence>
<dbReference type="RefSeq" id="WP_179457084.1">
    <property type="nucleotide sequence ID" value="NZ_BAAAPX010000001.1"/>
</dbReference>
<dbReference type="Gene3D" id="3.30.40.10">
    <property type="entry name" value="Zinc/RING finger domain, C3HC4 (zinc finger)"/>
    <property type="match status" value="1"/>
</dbReference>
<feature type="domain" description="UBP-type" evidence="2">
    <location>
        <begin position="1"/>
        <end position="101"/>
    </location>
</feature>
<name>A0A852T3B6_9MICO</name>
<evidence type="ECO:0000313" key="3">
    <source>
        <dbReference type="EMBL" id="NYD75040.1"/>
    </source>
</evidence>
<protein>
    <recommendedName>
        <fullName evidence="2">UBP-type domain-containing protein</fullName>
    </recommendedName>
</protein>
<dbReference type="Proteomes" id="UP000589620">
    <property type="component" value="Unassembled WGS sequence"/>
</dbReference>
<proteinExistence type="predicted"/>
<dbReference type="Pfam" id="PF02148">
    <property type="entry name" value="zf-UBP"/>
    <property type="match status" value="1"/>
</dbReference>
<reference evidence="3 4" key="1">
    <citation type="submission" date="2020-07" db="EMBL/GenBank/DDBJ databases">
        <title>Sequencing the genomes of 1000 actinobacteria strains.</title>
        <authorList>
            <person name="Klenk H.-P."/>
        </authorList>
    </citation>
    <scope>NUCLEOTIDE SEQUENCE [LARGE SCALE GENOMIC DNA]</scope>
    <source>
        <strain evidence="3 4">DSM 23871</strain>
    </source>
</reference>
<dbReference type="SUPFAM" id="SSF57850">
    <property type="entry name" value="RING/U-box"/>
    <property type="match status" value="1"/>
</dbReference>
<feature type="region of interest" description="Disordered" evidence="1">
    <location>
        <begin position="87"/>
        <end position="109"/>
    </location>
</feature>
<dbReference type="GO" id="GO:0008270">
    <property type="term" value="F:zinc ion binding"/>
    <property type="evidence" value="ECO:0007669"/>
    <property type="project" value="InterPro"/>
</dbReference>
<keyword evidence="4" id="KW-1185">Reference proteome</keyword>
<dbReference type="InterPro" id="IPR001607">
    <property type="entry name" value="Znf_UBP"/>
</dbReference>
<organism evidence="3 4">
    <name type="scientific">Leifsonia soli</name>
    <dbReference type="NCBI Taxonomy" id="582665"/>
    <lineage>
        <taxon>Bacteria</taxon>
        <taxon>Bacillati</taxon>
        <taxon>Actinomycetota</taxon>
        <taxon>Actinomycetes</taxon>
        <taxon>Micrococcales</taxon>
        <taxon>Microbacteriaceae</taxon>
        <taxon>Leifsonia</taxon>
    </lineage>
</organism>
<gene>
    <name evidence="3" type="ORF">BJ963_002559</name>
</gene>
<dbReference type="AlphaFoldDB" id="A0A852T3B6"/>
<evidence type="ECO:0000259" key="2">
    <source>
        <dbReference type="PROSITE" id="PS50271"/>
    </source>
</evidence>
<comment type="caution">
    <text evidence="3">The sequence shown here is derived from an EMBL/GenBank/DDBJ whole genome shotgun (WGS) entry which is preliminary data.</text>
</comment>
<evidence type="ECO:0000313" key="4">
    <source>
        <dbReference type="Proteomes" id="UP000589620"/>
    </source>
</evidence>
<accession>A0A852T3B6</accession>
<dbReference type="InterPro" id="IPR013083">
    <property type="entry name" value="Znf_RING/FYVE/PHD"/>
</dbReference>